<sequence length="126" mass="14258">MSGENHQTPSDLLAAEAIRNEFRAGHQEHGVRQASEEKFPLLKEVMEKEGEARRAAALVELRRLADLVRPMLKPTKMTFSDFLAGGRPFGEADYQYDQAREALGVTIKTFRDQKVLSAEEIEENLK</sequence>
<evidence type="ECO:0000313" key="1">
    <source>
        <dbReference type="EMBL" id="KKT71709.1"/>
    </source>
</evidence>
<protein>
    <submittedName>
        <fullName evidence="1">Uncharacterized protein</fullName>
    </submittedName>
</protein>
<organism evidence="1 2">
    <name type="scientific">Candidatus Uhrbacteria bacterium GW2011_GWF2_44_350</name>
    <dbReference type="NCBI Taxonomy" id="1619000"/>
    <lineage>
        <taxon>Bacteria</taxon>
        <taxon>Candidatus Uhriibacteriota</taxon>
    </lineage>
</organism>
<comment type="caution">
    <text evidence="1">The sequence shown here is derived from an EMBL/GenBank/DDBJ whole genome shotgun (WGS) entry which is preliminary data.</text>
</comment>
<name>A0A0G1MIB6_9BACT</name>
<reference evidence="1 2" key="1">
    <citation type="journal article" date="2015" name="Nature">
        <title>rRNA introns, odd ribosomes, and small enigmatic genomes across a large radiation of phyla.</title>
        <authorList>
            <person name="Brown C.T."/>
            <person name="Hug L.A."/>
            <person name="Thomas B.C."/>
            <person name="Sharon I."/>
            <person name="Castelle C.J."/>
            <person name="Singh A."/>
            <person name="Wilkins M.J."/>
            <person name="Williams K.H."/>
            <person name="Banfield J.F."/>
        </authorList>
    </citation>
    <scope>NUCLEOTIDE SEQUENCE [LARGE SCALE GENOMIC DNA]</scope>
</reference>
<dbReference type="Proteomes" id="UP000034154">
    <property type="component" value="Unassembled WGS sequence"/>
</dbReference>
<proteinExistence type="predicted"/>
<dbReference type="EMBL" id="LCJB01000010">
    <property type="protein sequence ID" value="KKT71709.1"/>
    <property type="molecule type" value="Genomic_DNA"/>
</dbReference>
<gene>
    <name evidence="1" type="ORF">UW63_C0010G0010</name>
</gene>
<accession>A0A0G1MIB6</accession>
<evidence type="ECO:0000313" key="2">
    <source>
        <dbReference type="Proteomes" id="UP000034154"/>
    </source>
</evidence>
<dbReference type="AlphaFoldDB" id="A0A0G1MIB6"/>